<evidence type="ECO:0000313" key="3">
    <source>
        <dbReference type="Proteomes" id="UP000265581"/>
    </source>
</evidence>
<evidence type="ECO:0000259" key="1">
    <source>
        <dbReference type="Pfam" id="PF14280"/>
    </source>
</evidence>
<evidence type="ECO:0000313" key="2">
    <source>
        <dbReference type="EMBL" id="REK70471.1"/>
    </source>
</evidence>
<comment type="caution">
    <text evidence="2">The sequence shown here is derived from an EMBL/GenBank/DDBJ whole genome shotgun (WGS) entry which is preliminary data.</text>
</comment>
<sequence>MGTNGLPGHRGEQYLAERRALRAAEDVLLAAGCKVVEVPSSFDDGLDLFVALTNEHSVEPYMAAVQVKGGSSHHRRIVIGNHRVYWRDHTLPVFGVVHDGERGYWADLTQTLNEEALDETTRTNGPGASVATAEPLDMSFPAAMREACERRHATRDLLDLLSDDATRQVTAVVAARSLPDDPRVARLLRLRLTQLDRAATSLALEHLVRLAPDVLAREPFDAALLDILLTRLWSWDTDDHNEPGLRRLGTKEAARTSMRHLYECLVRQPGATDQLCEVYRSTGDPNIAYLSGHLLAAVYTEWDLPFDEARVVLTSVDRWADTFETVELLSVMNEGGVEFDI</sequence>
<accession>A0A371P3H4</accession>
<dbReference type="InterPro" id="IPR025375">
    <property type="entry name" value="DUF4365"/>
</dbReference>
<reference evidence="2 3" key="1">
    <citation type="submission" date="2018-08" db="EMBL/GenBank/DDBJ databases">
        <title>Aeromicrobium sp. M2KJ-4, whole genome shotgun sequence.</title>
        <authorList>
            <person name="Tuo L."/>
        </authorList>
    </citation>
    <scope>NUCLEOTIDE SEQUENCE [LARGE SCALE GENOMIC DNA]</scope>
    <source>
        <strain evidence="2 3">M2KJ-4</strain>
    </source>
</reference>
<dbReference type="Proteomes" id="UP000265581">
    <property type="component" value="Unassembled WGS sequence"/>
</dbReference>
<gene>
    <name evidence="2" type="ORF">DX116_15155</name>
</gene>
<dbReference type="OrthoDB" id="5145915at2"/>
<dbReference type="RefSeq" id="WP_119705063.1">
    <property type="nucleotide sequence ID" value="NZ_JBHSOI010000002.1"/>
</dbReference>
<dbReference type="AlphaFoldDB" id="A0A371P3H4"/>
<protein>
    <submittedName>
        <fullName evidence="2">DUF4365 domain-containing protein</fullName>
    </submittedName>
</protein>
<feature type="domain" description="DUF4365" evidence="1">
    <location>
        <begin position="23"/>
        <end position="113"/>
    </location>
</feature>
<organism evidence="2 3">
    <name type="scientific">Aeromicrobium endophyticum</name>
    <dbReference type="NCBI Taxonomy" id="2292704"/>
    <lineage>
        <taxon>Bacteria</taxon>
        <taxon>Bacillati</taxon>
        <taxon>Actinomycetota</taxon>
        <taxon>Actinomycetes</taxon>
        <taxon>Propionibacteriales</taxon>
        <taxon>Nocardioidaceae</taxon>
        <taxon>Aeromicrobium</taxon>
    </lineage>
</organism>
<proteinExistence type="predicted"/>
<keyword evidence="3" id="KW-1185">Reference proteome</keyword>
<name>A0A371P3H4_9ACTN</name>
<dbReference type="EMBL" id="QUBR01000002">
    <property type="protein sequence ID" value="REK70471.1"/>
    <property type="molecule type" value="Genomic_DNA"/>
</dbReference>
<dbReference type="Pfam" id="PF14280">
    <property type="entry name" value="DUF4365"/>
    <property type="match status" value="1"/>
</dbReference>